<dbReference type="SMART" id="SM00829">
    <property type="entry name" value="PKS_ER"/>
    <property type="match status" value="1"/>
</dbReference>
<dbReference type="SUPFAM" id="SSF50129">
    <property type="entry name" value="GroES-like"/>
    <property type="match status" value="1"/>
</dbReference>
<keyword evidence="5" id="KW-1185">Reference proteome</keyword>
<dbReference type="PANTHER" id="PTHR48106">
    <property type="entry name" value="QUINONE OXIDOREDUCTASE PIG3-RELATED"/>
    <property type="match status" value="1"/>
</dbReference>
<evidence type="ECO:0000313" key="5">
    <source>
        <dbReference type="Proteomes" id="UP000249829"/>
    </source>
</evidence>
<dbReference type="Pfam" id="PF08240">
    <property type="entry name" value="ADH_N"/>
    <property type="match status" value="1"/>
</dbReference>
<sequence>MYRTIVRAFGPPKEVVIGETCDSPPIPGPGQVLVRMLLASINPSDLIPITGAYRTRTSLPFVPGYEGVGVIEAVGAHVSELKVGDRVLPLGSAGAWQDFKLSEEQWCFPVPADLTDQQAATAYINPLTAWMMTKQYAPAPPATVVVNAATSAIGQMIIRMLNRLGVRPIALTRRPDVLDQLMSRSDVAAVICPHNGDFKQRLYKLTESRGLHVAYDAVGGSEGDDLARSLARGGTLIHYGLLSGVPLSPSLYRECPDVQIVLFRLRDWVHTTERRVIQSALDEVFDLVREGIAESKVARVFQLSSFKETLDYEATLARKGKVLLSMSPDLSRMNP</sequence>
<dbReference type="Pfam" id="PF00107">
    <property type="entry name" value="ADH_zinc_N"/>
    <property type="match status" value="1"/>
</dbReference>
<dbReference type="InterPro" id="IPR013149">
    <property type="entry name" value="ADH-like_C"/>
</dbReference>
<dbReference type="InterPro" id="IPR020843">
    <property type="entry name" value="ER"/>
</dbReference>
<dbReference type="CDD" id="cd05282">
    <property type="entry name" value="ETR_like"/>
    <property type="match status" value="1"/>
</dbReference>
<gene>
    <name evidence="4" type="ORF">BO99DRAFT_371661</name>
</gene>
<evidence type="ECO:0000256" key="2">
    <source>
        <dbReference type="ARBA" id="ARBA00023002"/>
    </source>
</evidence>
<dbReference type="InterPro" id="IPR011032">
    <property type="entry name" value="GroES-like_sf"/>
</dbReference>
<dbReference type="GO" id="GO:0016651">
    <property type="term" value="F:oxidoreductase activity, acting on NAD(P)H"/>
    <property type="evidence" value="ECO:0007669"/>
    <property type="project" value="TreeGrafter"/>
</dbReference>
<organism evidence="4 5">
    <name type="scientific">Aspergillus violaceofuscus (strain CBS 115571)</name>
    <dbReference type="NCBI Taxonomy" id="1450538"/>
    <lineage>
        <taxon>Eukaryota</taxon>
        <taxon>Fungi</taxon>
        <taxon>Dikarya</taxon>
        <taxon>Ascomycota</taxon>
        <taxon>Pezizomycotina</taxon>
        <taxon>Eurotiomycetes</taxon>
        <taxon>Eurotiomycetidae</taxon>
        <taxon>Eurotiales</taxon>
        <taxon>Aspergillaceae</taxon>
        <taxon>Aspergillus</taxon>
    </lineage>
</organism>
<dbReference type="STRING" id="1450538.A0A2V5GRT8"/>
<evidence type="ECO:0000256" key="1">
    <source>
        <dbReference type="ARBA" id="ARBA00022857"/>
    </source>
</evidence>
<keyword evidence="1" id="KW-0521">NADP</keyword>
<dbReference type="InterPro" id="IPR013154">
    <property type="entry name" value="ADH-like_N"/>
</dbReference>
<dbReference type="OMA" id="AFYTNHQ"/>
<dbReference type="PANTHER" id="PTHR48106:SF2">
    <property type="entry name" value="ZN2+-BINDING DEHYDROGENASE"/>
    <property type="match status" value="1"/>
</dbReference>
<dbReference type="InterPro" id="IPR036291">
    <property type="entry name" value="NAD(P)-bd_dom_sf"/>
</dbReference>
<evidence type="ECO:0000313" key="4">
    <source>
        <dbReference type="EMBL" id="PYI13738.1"/>
    </source>
</evidence>
<dbReference type="AlphaFoldDB" id="A0A2V5GRT8"/>
<dbReference type="Gene3D" id="3.90.180.10">
    <property type="entry name" value="Medium-chain alcohol dehydrogenases, catalytic domain"/>
    <property type="match status" value="1"/>
</dbReference>
<keyword evidence="2" id="KW-0560">Oxidoreductase</keyword>
<feature type="domain" description="Enoyl reductase (ER)" evidence="3">
    <location>
        <begin position="10"/>
        <end position="324"/>
    </location>
</feature>
<reference evidence="4 5" key="1">
    <citation type="submission" date="2018-02" db="EMBL/GenBank/DDBJ databases">
        <title>The genomes of Aspergillus section Nigri reveals drivers in fungal speciation.</title>
        <authorList>
            <consortium name="DOE Joint Genome Institute"/>
            <person name="Vesth T.C."/>
            <person name="Nybo J."/>
            <person name="Theobald S."/>
            <person name="Brandl J."/>
            <person name="Frisvad J.C."/>
            <person name="Nielsen K.F."/>
            <person name="Lyhne E.K."/>
            <person name="Kogle M.E."/>
            <person name="Kuo A."/>
            <person name="Riley R."/>
            <person name="Clum A."/>
            <person name="Nolan M."/>
            <person name="Lipzen A."/>
            <person name="Salamov A."/>
            <person name="Henrissat B."/>
            <person name="Wiebenga A."/>
            <person name="De vries R.P."/>
            <person name="Grigoriev I.V."/>
            <person name="Mortensen U.H."/>
            <person name="Andersen M.R."/>
            <person name="Baker S.E."/>
        </authorList>
    </citation>
    <scope>NUCLEOTIDE SEQUENCE [LARGE SCALE GENOMIC DNA]</scope>
    <source>
        <strain evidence="4 5">CBS 115571</strain>
    </source>
</reference>
<accession>A0A2V5GRT8</accession>
<dbReference type="SUPFAM" id="SSF51735">
    <property type="entry name" value="NAD(P)-binding Rossmann-fold domains"/>
    <property type="match status" value="1"/>
</dbReference>
<protein>
    <submittedName>
        <fullName evidence="4">GroES-like protein</fullName>
    </submittedName>
</protein>
<dbReference type="Proteomes" id="UP000249829">
    <property type="component" value="Unassembled WGS sequence"/>
</dbReference>
<dbReference type="EMBL" id="KZ825232">
    <property type="protein sequence ID" value="PYI13738.1"/>
    <property type="molecule type" value="Genomic_DNA"/>
</dbReference>
<dbReference type="GO" id="GO:0070402">
    <property type="term" value="F:NADPH binding"/>
    <property type="evidence" value="ECO:0007669"/>
    <property type="project" value="TreeGrafter"/>
</dbReference>
<evidence type="ECO:0000259" key="3">
    <source>
        <dbReference type="SMART" id="SM00829"/>
    </source>
</evidence>
<dbReference type="Gene3D" id="3.40.50.720">
    <property type="entry name" value="NAD(P)-binding Rossmann-like Domain"/>
    <property type="match status" value="1"/>
</dbReference>
<name>A0A2V5GRT8_ASPV1</name>
<proteinExistence type="predicted"/>